<dbReference type="AlphaFoldDB" id="A0A449AJ05"/>
<organism evidence="2 3">
    <name type="scientific">Mycoplasmopsis cynos</name>
    <dbReference type="NCBI Taxonomy" id="171284"/>
    <lineage>
        <taxon>Bacteria</taxon>
        <taxon>Bacillati</taxon>
        <taxon>Mycoplasmatota</taxon>
        <taxon>Mycoplasmoidales</taxon>
        <taxon>Metamycoplasmataceae</taxon>
        <taxon>Mycoplasmopsis</taxon>
    </lineage>
</organism>
<evidence type="ECO:0000313" key="3">
    <source>
        <dbReference type="Proteomes" id="UP000289506"/>
    </source>
</evidence>
<dbReference type="Pfam" id="PF09028">
    <property type="entry name" value="Mac-1"/>
    <property type="match status" value="1"/>
</dbReference>
<name>A0A449AJ05_9BACT</name>
<proteinExistence type="predicted"/>
<dbReference type="PROSITE" id="PS51257">
    <property type="entry name" value="PROKAR_LIPOPROTEIN"/>
    <property type="match status" value="1"/>
</dbReference>
<keyword evidence="2" id="KW-0614">Plasmid</keyword>
<sequence>MKKYKNVFKTLGLLSFTTLIIGGVVSCDLSSISNNNDLNSPLKQQLLMKRNRIKSLINNISYPSINAHAKVKLNDELAKILNEKNISDANKIVVLNKLESKIITLKIMVSEYRSIISKLPNNKQASLNTELNKISDNKFSNLQLRVLSYIKEDLKDKIDNLDYPNAKNPKNNLKVMINDLKFEQILQKYNEIQQLSNEIKNALNEINSLPYPDSKQSLNGQLAIEYFKEKLSNLTDLKAIKSIIPKDLKDKIINFKNLILLPLSNINVREWLDGKDEKLDELNARLIRFSGDNYNQEYTELALIYYIYETIRSYAFYPKIMSLTSLSDQKRDEYLNQIPEIPEQNKNSHNVTIDVLKTRLILMDKLAKDAENEDLRTLDAKQKEILEERKNDQKLKDYLKNDQLKGTELGKFLEEQGVTKTLFLKGVNLKFNEFVHYENESDDIDSWWYAHNDRNEGWFDVNKEFDRGDNFLCAAIVTANAIHYWSKQNKNYIDKYLKDPKKGIVQNTNSISSFYADFREVNKFKETESSDNIITNSEHSELFEIFRKLLGGRFAWPHKLFDTFINGYGYTPFNPNLNIEANYERNKSSFHGFFKDVFGSHLLTNRWSFRNGYGAKYLSQKLKNEILANKILAISHTYSSVRFNHIINVWGADFDKDGILKALYVTDSDDPKFELTQGGIKKRLGMKRYKVDFDTKTGKIYIGGKKENLTQALDIYTYDLGTKYWDQYFNDNN</sequence>
<dbReference type="Proteomes" id="UP000289506">
    <property type="component" value="Plasmid 13"/>
</dbReference>
<dbReference type="InterPro" id="IPR015117">
    <property type="entry name" value="IdeS"/>
</dbReference>
<accession>A0A449AJ05</accession>
<dbReference type="GO" id="GO:0008233">
    <property type="term" value="F:peptidase activity"/>
    <property type="evidence" value="ECO:0007669"/>
    <property type="project" value="InterPro"/>
</dbReference>
<evidence type="ECO:0000313" key="2">
    <source>
        <dbReference type="EMBL" id="VEU64998.1"/>
    </source>
</evidence>
<feature type="domain" description="Ig protease IdeS" evidence="1">
    <location>
        <begin position="382"/>
        <end position="695"/>
    </location>
</feature>
<gene>
    <name evidence="2" type="primary">MCYN0308_15</name>
    <name evidence="2" type="ORF">NCTC10142_00773</name>
</gene>
<protein>
    <submittedName>
        <fullName evidence="2">Mac 1</fullName>
    </submittedName>
</protein>
<geneLocation type="plasmid" evidence="2 3">
    <name>13</name>
</geneLocation>
<dbReference type="SUPFAM" id="SSF54001">
    <property type="entry name" value="Cysteine proteinases"/>
    <property type="match status" value="1"/>
</dbReference>
<dbReference type="RefSeq" id="WP_129720882.1">
    <property type="nucleotide sequence ID" value="NZ_LR214986.1"/>
</dbReference>
<dbReference type="InterPro" id="IPR038765">
    <property type="entry name" value="Papain-like_cys_pep_sf"/>
</dbReference>
<dbReference type="EMBL" id="LR214986">
    <property type="protein sequence ID" value="VEU64998.1"/>
    <property type="molecule type" value="Genomic_DNA"/>
</dbReference>
<dbReference type="Gene3D" id="3.90.70.10">
    <property type="entry name" value="Cysteine proteinases"/>
    <property type="match status" value="1"/>
</dbReference>
<evidence type="ECO:0000259" key="1">
    <source>
        <dbReference type="Pfam" id="PF09028"/>
    </source>
</evidence>
<reference evidence="2 3" key="1">
    <citation type="submission" date="2019-01" db="EMBL/GenBank/DDBJ databases">
        <authorList>
            <consortium name="Pathogen Informatics"/>
        </authorList>
    </citation>
    <scope>NUCLEOTIDE SEQUENCE [LARGE SCALE GENOMIC DNA]</scope>
    <source>
        <strain evidence="2 3">NCTC10142</strain>
        <plasmid evidence="3">13</plasmid>
    </source>
</reference>